<dbReference type="Pfam" id="PF00361">
    <property type="entry name" value="Proton_antipo_M"/>
    <property type="match status" value="1"/>
</dbReference>
<evidence type="ECO:0000256" key="6">
    <source>
        <dbReference type="ARBA" id="ARBA00023136"/>
    </source>
</evidence>
<proteinExistence type="predicted"/>
<evidence type="ECO:0000259" key="8">
    <source>
        <dbReference type="Pfam" id="PF00361"/>
    </source>
</evidence>
<comment type="subcellular location">
    <subcellularLocation>
        <location evidence="1">Cell membrane</location>
        <topology evidence="1">Multi-pass membrane protein</topology>
    </subcellularLocation>
</comment>
<feature type="domain" description="NADH:quinone oxidoreductase/Mrp antiporter transmembrane" evidence="8">
    <location>
        <begin position="66"/>
        <end position="256"/>
    </location>
</feature>
<evidence type="ECO:0000256" key="2">
    <source>
        <dbReference type="ARBA" id="ARBA00022475"/>
    </source>
</evidence>
<feature type="transmembrane region" description="Helical" evidence="7">
    <location>
        <begin position="133"/>
        <end position="154"/>
    </location>
</feature>
<feature type="transmembrane region" description="Helical" evidence="7">
    <location>
        <begin position="65"/>
        <end position="87"/>
    </location>
</feature>
<keyword evidence="4 7" id="KW-1133">Transmembrane helix</keyword>
<keyword evidence="2" id="KW-1003">Cell membrane</keyword>
<dbReference type="InterPro" id="IPR001750">
    <property type="entry name" value="ND/Mrp_TM"/>
</dbReference>
<feature type="non-terminal residue" evidence="9">
    <location>
        <position position="1"/>
    </location>
</feature>
<feature type="transmembrane region" description="Helical" evidence="7">
    <location>
        <begin position="99"/>
        <end position="121"/>
    </location>
</feature>
<evidence type="ECO:0000256" key="7">
    <source>
        <dbReference type="SAM" id="Phobius"/>
    </source>
</evidence>
<dbReference type="EMBL" id="BARS01029677">
    <property type="protein sequence ID" value="GAG07241.1"/>
    <property type="molecule type" value="Genomic_DNA"/>
</dbReference>
<protein>
    <recommendedName>
        <fullName evidence="8">NADH:quinone oxidoreductase/Mrp antiporter transmembrane domain-containing protein</fullName>
    </recommendedName>
</protein>
<feature type="transmembrane region" description="Helical" evidence="7">
    <location>
        <begin position="190"/>
        <end position="211"/>
    </location>
</feature>
<name>X0W3D2_9ZZZZ</name>
<dbReference type="InterPro" id="IPR052175">
    <property type="entry name" value="ComplexI-like_HydComp"/>
</dbReference>
<keyword evidence="6 7" id="KW-0472">Membrane</keyword>
<dbReference type="GO" id="GO:0005886">
    <property type="term" value="C:plasma membrane"/>
    <property type="evidence" value="ECO:0007669"/>
    <property type="project" value="UniProtKB-SubCell"/>
</dbReference>
<dbReference type="GO" id="GO:0016491">
    <property type="term" value="F:oxidoreductase activity"/>
    <property type="evidence" value="ECO:0007669"/>
    <property type="project" value="UniProtKB-KW"/>
</dbReference>
<comment type="caution">
    <text evidence="9">The sequence shown here is derived from an EMBL/GenBank/DDBJ whole genome shotgun (WGS) entry which is preliminary data.</text>
</comment>
<keyword evidence="5" id="KW-0560">Oxidoreductase</keyword>
<gene>
    <name evidence="9" type="ORF">S01H1_46350</name>
</gene>
<dbReference type="PANTHER" id="PTHR42682">
    <property type="entry name" value="HYDROGENASE-4 COMPONENT F"/>
    <property type="match status" value="1"/>
</dbReference>
<sequence length="263" mass="28412">EPFLYAALLIEMAVLVSVPLLTPPDSQVGRGILRYITLLTLGVPFILFAGWMMSGVEVDLVDETFLLRASYFLGLGFALQLAVFPFHSWIPMLGKESHPYVAAFVFTMVPGAITLIVLSFFEGFPWFGAIPEAYVLLRVIGVMMVVFAGLWAAFQDNLGSMLGYAAILEIGLSLVLIGIIAGDFESEHLGLFYAMLFPRGLGLGLWALALATLRTRTTSLNLNEIQGAGRVLPITTGALVLAQFSLAGVPLLASFPIQGRIQA</sequence>
<evidence type="ECO:0000256" key="1">
    <source>
        <dbReference type="ARBA" id="ARBA00004651"/>
    </source>
</evidence>
<dbReference type="PANTHER" id="PTHR42682:SF4">
    <property type="entry name" value="NADH-UBIQUINONE_PLASTOQUINONE"/>
    <property type="match status" value="1"/>
</dbReference>
<organism evidence="9">
    <name type="scientific">marine sediment metagenome</name>
    <dbReference type="NCBI Taxonomy" id="412755"/>
    <lineage>
        <taxon>unclassified sequences</taxon>
        <taxon>metagenomes</taxon>
        <taxon>ecological metagenomes</taxon>
    </lineage>
</organism>
<accession>X0W3D2</accession>
<feature type="transmembrane region" description="Helical" evidence="7">
    <location>
        <begin position="6"/>
        <end position="23"/>
    </location>
</feature>
<evidence type="ECO:0000256" key="3">
    <source>
        <dbReference type="ARBA" id="ARBA00022692"/>
    </source>
</evidence>
<keyword evidence="3 7" id="KW-0812">Transmembrane</keyword>
<evidence type="ECO:0000256" key="5">
    <source>
        <dbReference type="ARBA" id="ARBA00023002"/>
    </source>
</evidence>
<feature type="transmembrane region" description="Helical" evidence="7">
    <location>
        <begin position="161"/>
        <end position="184"/>
    </location>
</feature>
<evidence type="ECO:0000313" key="9">
    <source>
        <dbReference type="EMBL" id="GAG07241.1"/>
    </source>
</evidence>
<feature type="non-terminal residue" evidence="9">
    <location>
        <position position="263"/>
    </location>
</feature>
<evidence type="ECO:0000256" key="4">
    <source>
        <dbReference type="ARBA" id="ARBA00022989"/>
    </source>
</evidence>
<feature type="transmembrane region" description="Helical" evidence="7">
    <location>
        <begin position="231"/>
        <end position="253"/>
    </location>
</feature>
<feature type="transmembrane region" description="Helical" evidence="7">
    <location>
        <begin position="35"/>
        <end position="53"/>
    </location>
</feature>
<dbReference type="AlphaFoldDB" id="X0W3D2"/>
<reference evidence="9" key="1">
    <citation type="journal article" date="2014" name="Front. Microbiol.">
        <title>High frequency of phylogenetically diverse reductive dehalogenase-homologous genes in deep subseafloor sedimentary metagenomes.</title>
        <authorList>
            <person name="Kawai M."/>
            <person name="Futagami T."/>
            <person name="Toyoda A."/>
            <person name="Takaki Y."/>
            <person name="Nishi S."/>
            <person name="Hori S."/>
            <person name="Arai W."/>
            <person name="Tsubouchi T."/>
            <person name="Morono Y."/>
            <person name="Uchiyama I."/>
            <person name="Ito T."/>
            <person name="Fujiyama A."/>
            <person name="Inagaki F."/>
            <person name="Takami H."/>
        </authorList>
    </citation>
    <scope>NUCLEOTIDE SEQUENCE</scope>
    <source>
        <strain evidence="9">Expedition CK06-06</strain>
    </source>
</reference>